<dbReference type="Proteomes" id="UP000464178">
    <property type="component" value="Chromosome"/>
</dbReference>
<dbReference type="InterPro" id="IPR036890">
    <property type="entry name" value="HATPase_C_sf"/>
</dbReference>
<dbReference type="InterPro" id="IPR001241">
    <property type="entry name" value="Topo_IIA"/>
</dbReference>
<evidence type="ECO:0000313" key="10">
    <source>
        <dbReference type="EMBL" id="VTR95315.1"/>
    </source>
</evidence>
<dbReference type="PANTHER" id="PTHR45866">
    <property type="entry name" value="DNA GYRASE/TOPOISOMERASE SUBUNIT B"/>
    <property type="match status" value="1"/>
</dbReference>
<evidence type="ECO:0000256" key="7">
    <source>
        <dbReference type="ARBA" id="ARBA00023125"/>
    </source>
</evidence>
<dbReference type="GO" id="GO:0005524">
    <property type="term" value="F:ATP binding"/>
    <property type="evidence" value="ECO:0007669"/>
    <property type="project" value="UniProtKB-KW"/>
</dbReference>
<accession>A0A6P2D4F4</accession>
<evidence type="ECO:0000256" key="6">
    <source>
        <dbReference type="ARBA" id="ARBA00023029"/>
    </source>
</evidence>
<dbReference type="InterPro" id="IPR000565">
    <property type="entry name" value="Topo_IIA_B"/>
</dbReference>
<dbReference type="PRINTS" id="PR01159">
    <property type="entry name" value="DNAGYRASEB"/>
</dbReference>
<dbReference type="AlphaFoldDB" id="A0A6P2D4F4"/>
<evidence type="ECO:0000256" key="5">
    <source>
        <dbReference type="ARBA" id="ARBA00022840"/>
    </source>
</evidence>
<dbReference type="CDD" id="cd00329">
    <property type="entry name" value="TopoII_MutL_Trans"/>
    <property type="match status" value="1"/>
</dbReference>
<keyword evidence="5" id="KW-0067">ATP-binding</keyword>
<dbReference type="KEGG" id="gms:SOIL9_23990"/>
<dbReference type="Gene3D" id="3.30.230.10">
    <property type="match status" value="1"/>
</dbReference>
<dbReference type="InterPro" id="IPR014721">
    <property type="entry name" value="Ribsml_uS5_D2-typ_fold_subgr"/>
</dbReference>
<protein>
    <recommendedName>
        <fullName evidence="3">DNA topoisomerase (ATP-hydrolyzing)</fullName>
        <ecNumber evidence="3">5.6.2.2</ecNumber>
    </recommendedName>
</protein>
<evidence type="ECO:0000256" key="8">
    <source>
        <dbReference type="ARBA" id="ARBA00023235"/>
    </source>
</evidence>
<dbReference type="SMART" id="SM00433">
    <property type="entry name" value="TOP2c"/>
    <property type="match status" value="1"/>
</dbReference>
<keyword evidence="8" id="KW-0413">Isomerase</keyword>
<evidence type="ECO:0000256" key="4">
    <source>
        <dbReference type="ARBA" id="ARBA00022741"/>
    </source>
</evidence>
<dbReference type="SUPFAM" id="SSF55874">
    <property type="entry name" value="ATPase domain of HSP90 chaperone/DNA topoisomerase II/histidine kinase"/>
    <property type="match status" value="1"/>
</dbReference>
<dbReference type="InterPro" id="IPR020568">
    <property type="entry name" value="Ribosomal_Su5_D2-typ_SF"/>
</dbReference>
<dbReference type="SUPFAM" id="SSF54211">
    <property type="entry name" value="Ribosomal protein S5 domain 2-like"/>
    <property type="match status" value="1"/>
</dbReference>
<organism evidence="10 11">
    <name type="scientific">Gemmata massiliana</name>
    <dbReference type="NCBI Taxonomy" id="1210884"/>
    <lineage>
        <taxon>Bacteria</taxon>
        <taxon>Pseudomonadati</taxon>
        <taxon>Planctomycetota</taxon>
        <taxon>Planctomycetia</taxon>
        <taxon>Gemmatales</taxon>
        <taxon>Gemmataceae</taxon>
        <taxon>Gemmata</taxon>
    </lineage>
</organism>
<dbReference type="GO" id="GO:0003677">
    <property type="term" value="F:DNA binding"/>
    <property type="evidence" value="ECO:0007669"/>
    <property type="project" value="UniProtKB-KW"/>
</dbReference>
<dbReference type="GO" id="GO:0006265">
    <property type="term" value="P:DNA topological change"/>
    <property type="evidence" value="ECO:0007669"/>
    <property type="project" value="InterPro"/>
</dbReference>
<dbReference type="Gene3D" id="3.30.565.10">
    <property type="entry name" value="Histidine kinase-like ATPase, C-terminal domain"/>
    <property type="match status" value="1"/>
</dbReference>
<gene>
    <name evidence="10" type="ORF">SOIL9_23990</name>
</gene>
<feature type="domain" description="DNA topoisomerase type IIA subunit B" evidence="9">
    <location>
        <begin position="210"/>
        <end position="375"/>
    </location>
</feature>
<name>A0A6P2D4F4_9BACT</name>
<dbReference type="Pfam" id="PF00204">
    <property type="entry name" value="DNA_gyraseB"/>
    <property type="match status" value="1"/>
</dbReference>
<keyword evidence="4" id="KW-0547">Nucleotide-binding</keyword>
<evidence type="ECO:0000256" key="1">
    <source>
        <dbReference type="ARBA" id="ARBA00000185"/>
    </source>
</evidence>
<keyword evidence="6" id="KW-0799">Topoisomerase</keyword>
<evidence type="ECO:0000313" key="11">
    <source>
        <dbReference type="Proteomes" id="UP000464178"/>
    </source>
</evidence>
<comment type="similarity">
    <text evidence="2">Belongs to the type II topoisomerase GyrB family.</text>
</comment>
<keyword evidence="7" id="KW-0238">DNA-binding</keyword>
<dbReference type="InterPro" id="IPR013506">
    <property type="entry name" value="Topo_IIA_bsu_dom2"/>
</dbReference>
<proteinExistence type="inferred from homology"/>
<dbReference type="PANTHER" id="PTHR45866:SF1">
    <property type="entry name" value="DNA GYRASE SUBUNIT B, MITOCHONDRIAL"/>
    <property type="match status" value="1"/>
</dbReference>
<dbReference type="EMBL" id="LR593886">
    <property type="protein sequence ID" value="VTR95315.1"/>
    <property type="molecule type" value="Genomic_DNA"/>
</dbReference>
<keyword evidence="11" id="KW-1185">Reference proteome</keyword>
<evidence type="ECO:0000259" key="9">
    <source>
        <dbReference type="Pfam" id="PF00204"/>
    </source>
</evidence>
<comment type="catalytic activity">
    <reaction evidence="1">
        <text>ATP-dependent breakage, passage and rejoining of double-stranded DNA.</text>
        <dbReference type="EC" id="5.6.2.2"/>
    </reaction>
</comment>
<evidence type="ECO:0000256" key="2">
    <source>
        <dbReference type="ARBA" id="ARBA00010708"/>
    </source>
</evidence>
<evidence type="ECO:0000256" key="3">
    <source>
        <dbReference type="ARBA" id="ARBA00012895"/>
    </source>
</evidence>
<dbReference type="EC" id="5.6.2.2" evidence="3"/>
<dbReference type="GO" id="GO:0003918">
    <property type="term" value="F:DNA topoisomerase type II (double strand cut, ATP-hydrolyzing) activity"/>
    <property type="evidence" value="ECO:0007669"/>
    <property type="project" value="UniProtKB-EC"/>
</dbReference>
<sequence length="384" mass="42958">MCPERGPAEYTEEHIRLLTDVEAVRRRPQMYSGGTDSRGLHGLLFSLVTDSLHEIMRASGRALSVTLHADNSVAIADDRAPVFEELSLESVFTQWHGFGPGPNGLYLGTYLTVNALSAELNVCVRTDGSVYQHTFRRGVTHAVLQSGGPSNDRGLTIRFRPDPLIFGELQFDSGMIRDMLRQYAFLHSGVRISFTDESAGAHDKFEFSDGIRAYVQLLDTNRTPIHPDVIVIRGEQAGIDYEVGLQWCEEDEICTSFANDYYMPTGGTHVRGTRTGVTKAINRFIRTRMIGERPVQGDDARAGLTAIISVRLEDPIFISAARTNLGNPEVEHVIASRVEQELLRLFEVNPEVAERVVRRAILERDLREAAHAARKSLRLKKRKQ</sequence>
<reference evidence="10 11" key="1">
    <citation type="submission" date="2019-05" db="EMBL/GenBank/DDBJ databases">
        <authorList>
            <consortium name="Science for Life Laboratories"/>
        </authorList>
    </citation>
    <scope>NUCLEOTIDE SEQUENCE [LARGE SCALE GENOMIC DNA]</scope>
    <source>
        <strain evidence="10">Soil9</strain>
    </source>
</reference>